<proteinExistence type="predicted"/>
<reference evidence="2 3" key="1">
    <citation type="submission" date="2024-04" db="EMBL/GenBank/DDBJ databases">
        <title>Phyllosticta paracitricarpa is synonymous to the EU quarantine fungus P. citricarpa based on phylogenomic analyses.</title>
        <authorList>
            <consortium name="Lawrence Berkeley National Laboratory"/>
            <person name="Van Ingen-Buijs V.A."/>
            <person name="Van Westerhoven A.C."/>
            <person name="Haridas S."/>
            <person name="Skiadas P."/>
            <person name="Martin F."/>
            <person name="Groenewald J.Z."/>
            <person name="Crous P.W."/>
            <person name="Seidl M.F."/>
        </authorList>
    </citation>
    <scope>NUCLEOTIDE SEQUENCE [LARGE SCALE GENOMIC DNA]</scope>
    <source>
        <strain evidence="2 3">CBS 123374</strain>
    </source>
</reference>
<evidence type="ECO:0000313" key="2">
    <source>
        <dbReference type="EMBL" id="KAK8227652.1"/>
    </source>
</evidence>
<dbReference type="Proteomes" id="UP001492380">
    <property type="component" value="Unassembled WGS sequence"/>
</dbReference>
<feature type="region of interest" description="Disordered" evidence="1">
    <location>
        <begin position="350"/>
        <end position="396"/>
    </location>
</feature>
<sequence>MASSKFWGNRNVPRLKVNTDTPSQQQPNESAVSSTSVCTSPFKTALRCFRHPGVFCYTHKDCWRKANLRSPFGAFNFGPRASSPSLPGAHSPVTGLTQPRNDSRPLSAGSFPPLGTHPQPQTTHPVWNEWRARPKVSLPSSFSPQSCVAAVGAAEASESRLQSTSHLQLAGSQSPTRVSHSYPPTPTSYQSLPSDPPCTATASEPTYIAPHAPSPVFSPPGPSTDLGPAQNISHSPVPDPAIPQVGSQSPVPGPSPSRNASRPKSTFRPQAAVFHPSVPGSLNTQDKPYNPPSTATGATSTISFNPEATPFCPTIPGSFSTLNVGRHAPGPATRGVPVVPFPHFSGSTVAQNGVSHAPKSVPCQSFPGSSRAHTTVSRSPASNAQPRPASFGRLCDGISGAHSTKVQAPQTLVNPGCAGPSDNQTTTPYVSTLGQPAATVDVDVGNNVSNVESIDNPLPHYKAGSYKRQSHSPSRAGASASLSAATPEWRVGAAANGPAPEPPRKRAPRFPPGLPLPASALRRDFGKHERAVKWRGKNTDQPTWSMPAMYHADSPEGRIYAAMEEQYRLEMRIAAMDTHAVVIGAETRSMLRALDGVKEREWVGGEEVRTGVSREQRQKMESKLHSLQTRQRGVKSVMDGLRGQWERAVGQERAARKEMAGCRAR</sequence>
<feature type="compositionally biased region" description="Polar residues" evidence="1">
    <location>
        <begin position="18"/>
        <end position="35"/>
    </location>
</feature>
<feature type="region of interest" description="Disordered" evidence="1">
    <location>
        <begin position="411"/>
        <end position="431"/>
    </location>
</feature>
<feature type="compositionally biased region" description="Polar residues" evidence="1">
    <location>
        <begin position="162"/>
        <end position="179"/>
    </location>
</feature>
<dbReference type="EMBL" id="JBBWRZ010000010">
    <property type="protein sequence ID" value="KAK8227652.1"/>
    <property type="molecule type" value="Genomic_DNA"/>
</dbReference>
<accession>A0ABR1YFI7</accession>
<feature type="compositionally biased region" description="Polar residues" evidence="1">
    <location>
        <begin position="280"/>
        <end position="297"/>
    </location>
</feature>
<comment type="caution">
    <text evidence="2">The sequence shown here is derived from an EMBL/GenBank/DDBJ whole genome shotgun (WGS) entry which is preliminary data.</text>
</comment>
<name>A0ABR1YFI7_9PEZI</name>
<protein>
    <submittedName>
        <fullName evidence="2">Uncharacterized protein</fullName>
    </submittedName>
</protein>
<organism evidence="2 3">
    <name type="scientific">Phyllosticta capitalensis</name>
    <dbReference type="NCBI Taxonomy" id="121624"/>
    <lineage>
        <taxon>Eukaryota</taxon>
        <taxon>Fungi</taxon>
        <taxon>Dikarya</taxon>
        <taxon>Ascomycota</taxon>
        <taxon>Pezizomycotina</taxon>
        <taxon>Dothideomycetes</taxon>
        <taxon>Dothideomycetes incertae sedis</taxon>
        <taxon>Botryosphaeriales</taxon>
        <taxon>Phyllostictaceae</taxon>
        <taxon>Phyllosticta</taxon>
    </lineage>
</organism>
<keyword evidence="3" id="KW-1185">Reference proteome</keyword>
<feature type="region of interest" description="Disordered" evidence="1">
    <location>
        <begin position="453"/>
        <end position="512"/>
    </location>
</feature>
<feature type="compositionally biased region" description="Polar residues" evidence="1">
    <location>
        <begin position="258"/>
        <end position="268"/>
    </location>
</feature>
<feature type="compositionally biased region" description="Low complexity" evidence="1">
    <location>
        <begin position="472"/>
        <end position="485"/>
    </location>
</feature>
<feature type="compositionally biased region" description="Pro residues" evidence="1">
    <location>
        <begin position="212"/>
        <end position="222"/>
    </location>
</feature>
<gene>
    <name evidence="2" type="ORF">HDK90DRAFT_469418</name>
</gene>
<feature type="compositionally biased region" description="Polar residues" evidence="1">
    <location>
        <begin position="421"/>
        <end position="431"/>
    </location>
</feature>
<feature type="region of interest" description="Disordered" evidence="1">
    <location>
        <begin position="1"/>
        <end position="35"/>
    </location>
</feature>
<evidence type="ECO:0000313" key="3">
    <source>
        <dbReference type="Proteomes" id="UP001492380"/>
    </source>
</evidence>
<evidence type="ECO:0000256" key="1">
    <source>
        <dbReference type="SAM" id="MobiDB-lite"/>
    </source>
</evidence>
<feature type="compositionally biased region" description="Polar residues" evidence="1">
    <location>
        <begin position="362"/>
        <end position="385"/>
    </location>
</feature>
<feature type="region of interest" description="Disordered" evidence="1">
    <location>
        <begin position="80"/>
        <end position="124"/>
    </location>
</feature>
<feature type="region of interest" description="Disordered" evidence="1">
    <location>
        <begin position="162"/>
        <end position="297"/>
    </location>
</feature>